<gene>
    <name evidence="5" type="ORF">GCM10011611_28560</name>
</gene>
<dbReference type="SUPFAM" id="SSF54909">
    <property type="entry name" value="Dimeric alpha+beta barrel"/>
    <property type="match status" value="1"/>
</dbReference>
<evidence type="ECO:0000256" key="3">
    <source>
        <dbReference type="ARBA" id="ARBA00023163"/>
    </source>
</evidence>
<dbReference type="Pfam" id="PF13404">
    <property type="entry name" value="HTH_AsnC-type"/>
    <property type="match status" value="1"/>
</dbReference>
<organism evidence="5 6">
    <name type="scientific">Aliidongia dinghuensis</name>
    <dbReference type="NCBI Taxonomy" id="1867774"/>
    <lineage>
        <taxon>Bacteria</taxon>
        <taxon>Pseudomonadati</taxon>
        <taxon>Pseudomonadota</taxon>
        <taxon>Alphaproteobacteria</taxon>
        <taxon>Rhodospirillales</taxon>
        <taxon>Dongiaceae</taxon>
        <taxon>Aliidongia</taxon>
    </lineage>
</organism>
<dbReference type="EMBL" id="BMJQ01000007">
    <property type="protein sequence ID" value="GGF20772.1"/>
    <property type="molecule type" value="Genomic_DNA"/>
</dbReference>
<dbReference type="SUPFAM" id="SSF46785">
    <property type="entry name" value="Winged helix' DNA-binding domain"/>
    <property type="match status" value="1"/>
</dbReference>
<dbReference type="GO" id="GO:0043565">
    <property type="term" value="F:sequence-specific DNA binding"/>
    <property type="evidence" value="ECO:0007669"/>
    <property type="project" value="InterPro"/>
</dbReference>
<dbReference type="InterPro" id="IPR036388">
    <property type="entry name" value="WH-like_DNA-bd_sf"/>
</dbReference>
<keyword evidence="2" id="KW-0238">DNA-binding</keyword>
<evidence type="ECO:0000256" key="1">
    <source>
        <dbReference type="ARBA" id="ARBA00023015"/>
    </source>
</evidence>
<reference evidence="5" key="2">
    <citation type="submission" date="2020-09" db="EMBL/GenBank/DDBJ databases">
        <authorList>
            <person name="Sun Q."/>
            <person name="Zhou Y."/>
        </authorList>
    </citation>
    <scope>NUCLEOTIDE SEQUENCE</scope>
    <source>
        <strain evidence="5">CGMCC 1.15725</strain>
    </source>
</reference>
<protein>
    <submittedName>
        <fullName evidence="5">Transcriptional regulator</fullName>
    </submittedName>
</protein>
<dbReference type="PANTHER" id="PTHR30154:SF46">
    <property type="entry name" value="TRANSCRIPTIONAL REGULATORY PROTEIN"/>
    <property type="match status" value="1"/>
</dbReference>
<dbReference type="PROSITE" id="PS00519">
    <property type="entry name" value="HTH_ASNC_1"/>
    <property type="match status" value="1"/>
</dbReference>
<dbReference type="GO" id="GO:0043200">
    <property type="term" value="P:response to amino acid"/>
    <property type="evidence" value="ECO:0007669"/>
    <property type="project" value="TreeGrafter"/>
</dbReference>
<accession>A0A8J2YV93</accession>
<keyword evidence="3" id="KW-0804">Transcription</keyword>
<dbReference type="PRINTS" id="PR00033">
    <property type="entry name" value="HTHASNC"/>
</dbReference>
<evidence type="ECO:0000259" key="4">
    <source>
        <dbReference type="PROSITE" id="PS50956"/>
    </source>
</evidence>
<keyword evidence="6" id="KW-1185">Reference proteome</keyword>
<sequence length="151" mass="17087">MPSIDSTDARIVQLLRADGRMSNADLAATVGLSASACLRRLRLLERNGTIRGYTALVDEPDASEIMVAIVQVTLERQTEEFLQRFEAAVRKCPDVRECYLMTGLEDYILRVDARNAADYERIHNEQLSRLPGVHRIRSSFAIRSVVRARPR</sequence>
<evidence type="ECO:0000256" key="2">
    <source>
        <dbReference type="ARBA" id="ARBA00023125"/>
    </source>
</evidence>
<dbReference type="RefSeq" id="WP_189046854.1">
    <property type="nucleotide sequence ID" value="NZ_BMJQ01000007.1"/>
</dbReference>
<dbReference type="InterPro" id="IPR011008">
    <property type="entry name" value="Dimeric_a/b-barrel"/>
</dbReference>
<reference evidence="5" key="1">
    <citation type="journal article" date="2014" name="Int. J. Syst. Evol. Microbiol.">
        <title>Complete genome sequence of Corynebacterium casei LMG S-19264T (=DSM 44701T), isolated from a smear-ripened cheese.</title>
        <authorList>
            <consortium name="US DOE Joint Genome Institute (JGI-PGF)"/>
            <person name="Walter F."/>
            <person name="Albersmeier A."/>
            <person name="Kalinowski J."/>
            <person name="Ruckert C."/>
        </authorList>
    </citation>
    <scope>NUCLEOTIDE SEQUENCE</scope>
    <source>
        <strain evidence="5">CGMCC 1.15725</strain>
    </source>
</reference>
<proteinExistence type="predicted"/>
<dbReference type="SMART" id="SM00344">
    <property type="entry name" value="HTH_ASNC"/>
    <property type="match status" value="1"/>
</dbReference>
<dbReference type="Pfam" id="PF01037">
    <property type="entry name" value="AsnC_trans_reg"/>
    <property type="match status" value="1"/>
</dbReference>
<dbReference type="Gene3D" id="1.10.10.10">
    <property type="entry name" value="Winged helix-like DNA-binding domain superfamily/Winged helix DNA-binding domain"/>
    <property type="match status" value="1"/>
</dbReference>
<dbReference type="GO" id="GO:0005829">
    <property type="term" value="C:cytosol"/>
    <property type="evidence" value="ECO:0007669"/>
    <property type="project" value="TreeGrafter"/>
</dbReference>
<name>A0A8J2YV93_9PROT</name>
<dbReference type="InterPro" id="IPR036390">
    <property type="entry name" value="WH_DNA-bd_sf"/>
</dbReference>
<dbReference type="PANTHER" id="PTHR30154">
    <property type="entry name" value="LEUCINE-RESPONSIVE REGULATORY PROTEIN"/>
    <property type="match status" value="1"/>
</dbReference>
<evidence type="ECO:0000313" key="5">
    <source>
        <dbReference type="EMBL" id="GGF20772.1"/>
    </source>
</evidence>
<dbReference type="Proteomes" id="UP000646365">
    <property type="component" value="Unassembled WGS sequence"/>
</dbReference>
<dbReference type="InterPro" id="IPR019885">
    <property type="entry name" value="Tscrpt_reg_HTH_AsnC-type_CS"/>
</dbReference>
<dbReference type="InterPro" id="IPR000485">
    <property type="entry name" value="AsnC-type_HTH_dom"/>
</dbReference>
<dbReference type="InterPro" id="IPR019888">
    <property type="entry name" value="Tscrpt_reg_AsnC-like"/>
</dbReference>
<evidence type="ECO:0000313" key="6">
    <source>
        <dbReference type="Proteomes" id="UP000646365"/>
    </source>
</evidence>
<dbReference type="AlphaFoldDB" id="A0A8J2YV93"/>
<dbReference type="Gene3D" id="3.30.70.920">
    <property type="match status" value="1"/>
</dbReference>
<dbReference type="InterPro" id="IPR019887">
    <property type="entry name" value="Tscrpt_reg_AsnC/Lrp_C"/>
</dbReference>
<comment type="caution">
    <text evidence="5">The sequence shown here is derived from an EMBL/GenBank/DDBJ whole genome shotgun (WGS) entry which is preliminary data.</text>
</comment>
<keyword evidence="1" id="KW-0805">Transcription regulation</keyword>
<feature type="domain" description="HTH asnC-type" evidence="4">
    <location>
        <begin position="4"/>
        <end position="65"/>
    </location>
</feature>
<dbReference type="PROSITE" id="PS50956">
    <property type="entry name" value="HTH_ASNC_2"/>
    <property type="match status" value="1"/>
</dbReference>